<dbReference type="EMBL" id="LN829119">
    <property type="protein sequence ID" value="CPR15173.1"/>
    <property type="molecule type" value="Genomic_DNA"/>
</dbReference>
<reference evidence="2" key="1">
    <citation type="submission" date="2015-02" db="EMBL/GenBank/DDBJ databases">
        <authorList>
            <person name="Chooi Y.-H."/>
        </authorList>
    </citation>
    <scope>NUCLEOTIDE SEQUENCE [LARGE SCALE GENOMIC DNA]</scope>
    <source>
        <strain evidence="2">strain Y</strain>
    </source>
</reference>
<protein>
    <recommendedName>
        <fullName evidence="3">Lipoprotein</fullName>
    </recommendedName>
</protein>
<dbReference type="KEGG" id="fiy:BN1229_v1_0240"/>
<name>A0A0D6JA65_9HYPH</name>
<proteinExistence type="predicted"/>
<dbReference type="AlphaFoldDB" id="A0A0D6JA65"/>
<dbReference type="Proteomes" id="UP000033187">
    <property type="component" value="Chromosome 1"/>
</dbReference>
<organism evidence="1 2">
    <name type="scientific">Candidatus Filomicrobium marinum</name>
    <dbReference type="NCBI Taxonomy" id="1608628"/>
    <lineage>
        <taxon>Bacteria</taxon>
        <taxon>Pseudomonadati</taxon>
        <taxon>Pseudomonadota</taxon>
        <taxon>Alphaproteobacteria</taxon>
        <taxon>Hyphomicrobiales</taxon>
        <taxon>Hyphomicrobiaceae</taxon>
        <taxon>Filomicrobium</taxon>
    </lineage>
</organism>
<dbReference type="RefSeq" id="WP_170832427.1">
    <property type="nucleotide sequence ID" value="NZ_LN829118.1"/>
</dbReference>
<accession>A0A0D6JA65</accession>
<keyword evidence="2" id="KW-1185">Reference proteome</keyword>
<evidence type="ECO:0008006" key="3">
    <source>
        <dbReference type="Google" id="ProtNLM"/>
    </source>
</evidence>
<gene>
    <name evidence="1" type="ORF">YBN1229_v1_0240</name>
</gene>
<sequence>MQGVKGLIILSAVVGAVALGACRREVPHTPMKLGADVPATAHVAR</sequence>
<evidence type="ECO:0000313" key="1">
    <source>
        <dbReference type="EMBL" id="CPR15173.1"/>
    </source>
</evidence>
<evidence type="ECO:0000313" key="2">
    <source>
        <dbReference type="Proteomes" id="UP000033187"/>
    </source>
</evidence>
<dbReference type="PROSITE" id="PS51257">
    <property type="entry name" value="PROKAR_LIPOPROTEIN"/>
    <property type="match status" value="1"/>
</dbReference>